<dbReference type="InterPro" id="IPR000192">
    <property type="entry name" value="Aminotrans_V_dom"/>
</dbReference>
<accession>A0A9J6PKP2</accession>
<dbReference type="EC" id="2.8.1.7" evidence="4 13"/>
<dbReference type="Pfam" id="PF00266">
    <property type="entry name" value="Aminotran_5"/>
    <property type="match status" value="1"/>
</dbReference>
<dbReference type="Proteomes" id="UP001064262">
    <property type="component" value="Unassembled WGS sequence"/>
</dbReference>
<keyword evidence="10 13" id="KW-0411">Iron-sulfur</keyword>
<dbReference type="GO" id="GO:0031071">
    <property type="term" value="F:cysteine desulfurase activity"/>
    <property type="evidence" value="ECO:0007669"/>
    <property type="project" value="UniProtKB-UniRule"/>
</dbReference>
<dbReference type="InterPro" id="IPR015422">
    <property type="entry name" value="PyrdxlP-dep_Trfase_small"/>
</dbReference>
<dbReference type="FunFam" id="3.90.1150.10:FF:000002">
    <property type="entry name" value="Cysteine desulfurase IscS"/>
    <property type="match status" value="1"/>
</dbReference>
<feature type="domain" description="Aminotransferase class V" evidence="15">
    <location>
        <begin position="5"/>
        <end position="368"/>
    </location>
</feature>
<dbReference type="Gene3D" id="3.40.640.10">
    <property type="entry name" value="Type I PLP-dependent aspartate aminotransferase-like (Major domain)"/>
    <property type="match status" value="1"/>
</dbReference>
<feature type="binding site" evidence="13">
    <location>
        <begin position="75"/>
        <end position="76"/>
    </location>
    <ligand>
        <name>pyridoxal 5'-phosphate</name>
        <dbReference type="ChEBI" id="CHEBI:597326"/>
    </ligand>
</feature>
<dbReference type="SUPFAM" id="SSF53383">
    <property type="entry name" value="PLP-dependent transferases"/>
    <property type="match status" value="1"/>
</dbReference>
<evidence type="ECO:0000256" key="13">
    <source>
        <dbReference type="HAMAP-Rule" id="MF_00331"/>
    </source>
</evidence>
<keyword evidence="17" id="KW-1185">Reference proteome</keyword>
<dbReference type="PIRSF" id="PIRSF005572">
    <property type="entry name" value="NifS"/>
    <property type="match status" value="1"/>
</dbReference>
<dbReference type="GO" id="GO:1990221">
    <property type="term" value="C:L-cysteine desulfurase complex"/>
    <property type="evidence" value="ECO:0007669"/>
    <property type="project" value="UniProtKB-ARBA"/>
</dbReference>
<feature type="modified residue" description="N6-(pyridoxal phosphate)lysine" evidence="13">
    <location>
        <position position="206"/>
    </location>
</feature>
<feature type="binding site" evidence="13">
    <location>
        <position position="183"/>
    </location>
    <ligand>
        <name>pyridoxal 5'-phosphate</name>
        <dbReference type="ChEBI" id="CHEBI:597326"/>
    </ligand>
</feature>
<comment type="subcellular location">
    <subcellularLocation>
        <location evidence="13">Cytoplasm</location>
    </subcellularLocation>
</comment>
<feature type="binding site" evidence="13">
    <location>
        <begin position="203"/>
        <end position="205"/>
    </location>
    <ligand>
        <name>pyridoxal 5'-phosphate</name>
        <dbReference type="ChEBI" id="CHEBI:597326"/>
    </ligand>
</feature>
<evidence type="ECO:0000256" key="4">
    <source>
        <dbReference type="ARBA" id="ARBA00012239"/>
    </source>
</evidence>
<keyword evidence="9 13" id="KW-0408">Iron</keyword>
<feature type="binding site" description="via persulfide group" evidence="13">
    <location>
        <position position="328"/>
    </location>
    <ligand>
        <name>[2Fe-2S] cluster</name>
        <dbReference type="ChEBI" id="CHEBI:190135"/>
        <note>ligand shared with IscU</note>
    </ligand>
</feature>
<feature type="binding site" evidence="13">
    <location>
        <position position="243"/>
    </location>
    <ligand>
        <name>pyridoxal 5'-phosphate</name>
        <dbReference type="ChEBI" id="CHEBI:597326"/>
    </ligand>
</feature>
<keyword evidence="7 13" id="KW-0479">Metal-binding</keyword>
<organism evidence="16 17">
    <name type="scientific">Winslowiella arboricola</name>
    <dbReference type="NCBI Taxonomy" id="2978220"/>
    <lineage>
        <taxon>Bacteria</taxon>
        <taxon>Pseudomonadati</taxon>
        <taxon>Pseudomonadota</taxon>
        <taxon>Gammaproteobacteria</taxon>
        <taxon>Enterobacterales</taxon>
        <taxon>Erwiniaceae</taxon>
        <taxon>Winslowiella</taxon>
    </lineage>
</organism>
<evidence type="ECO:0000256" key="10">
    <source>
        <dbReference type="ARBA" id="ARBA00023014"/>
    </source>
</evidence>
<evidence type="ECO:0000256" key="14">
    <source>
        <dbReference type="RuleBase" id="RU004504"/>
    </source>
</evidence>
<evidence type="ECO:0000256" key="7">
    <source>
        <dbReference type="ARBA" id="ARBA00022723"/>
    </source>
</evidence>
<comment type="catalytic activity">
    <reaction evidence="11 13">
        <text>(sulfur carrier)-H + L-cysteine = (sulfur carrier)-SH + L-alanine</text>
        <dbReference type="Rhea" id="RHEA:43892"/>
        <dbReference type="Rhea" id="RHEA-COMP:14737"/>
        <dbReference type="Rhea" id="RHEA-COMP:14739"/>
        <dbReference type="ChEBI" id="CHEBI:29917"/>
        <dbReference type="ChEBI" id="CHEBI:35235"/>
        <dbReference type="ChEBI" id="CHEBI:57972"/>
        <dbReference type="ChEBI" id="CHEBI:64428"/>
        <dbReference type="EC" id="2.8.1.7"/>
    </reaction>
</comment>
<dbReference type="InterPro" id="IPR020578">
    <property type="entry name" value="Aminotrans_V_PyrdxlP_BS"/>
</dbReference>
<evidence type="ECO:0000256" key="5">
    <source>
        <dbReference type="ARBA" id="ARBA00022679"/>
    </source>
</evidence>
<evidence type="ECO:0000313" key="16">
    <source>
        <dbReference type="EMBL" id="MCU5777318.1"/>
    </source>
</evidence>
<comment type="caution">
    <text evidence="16">The sequence shown here is derived from an EMBL/GenBank/DDBJ whole genome shotgun (WGS) entry which is preliminary data.</text>
</comment>
<dbReference type="GO" id="GO:0030170">
    <property type="term" value="F:pyridoxal phosphate binding"/>
    <property type="evidence" value="ECO:0007669"/>
    <property type="project" value="UniProtKB-UniRule"/>
</dbReference>
<evidence type="ECO:0000256" key="1">
    <source>
        <dbReference type="ARBA" id="ARBA00001933"/>
    </source>
</evidence>
<sequence>MKLPIYLDYSATTPADPRVAEKMMQFLTMDGTFGNPASRSHRFGWQAEEAVDIARNQVAELVGADPREIVFTSGATESDNLAIRGAATFYQQKGRHIITCKTEHKAVLDTCAQLEREGFEVTYLDTQRNGIVDLAALEAAIRDDTLLVSIMHVNNEIGVIQDIAAIGELCHARGVLYHVDATQSVGKLPLDLSQLPVDLMSFSAHKIYGPKGIGALFVRRQPRIRLEAQIHGGGHERGMRSGTLPVHQIVGMGEAYRIAKEEMGSEMARLRTLRNRLWQGIKDIEEIYLNGDIALGAPNILNVSFNYVEGESLIMALKDLAVSSGSACTSASLEPSYVLRALGIADELAHSSIRFSLGRFTTEEEIDYAIALIGKSISRLRALSPQWEMHKAV</sequence>
<dbReference type="PANTHER" id="PTHR11601">
    <property type="entry name" value="CYSTEINE DESULFURYLASE FAMILY MEMBER"/>
    <property type="match status" value="1"/>
</dbReference>
<comment type="function">
    <text evidence="13">Master enzyme that delivers sulfur to a number of partners involved in Fe-S cluster assembly, tRNA modification or cofactor biosynthesis. Catalyzes the removal of elemental sulfur atoms from cysteine to produce alanine. Functions as a sulfur delivery protein for Fe-S cluster synthesis onto IscU, an Fe-S scaffold assembly protein, as well as other S acceptor proteins.</text>
</comment>
<dbReference type="FunFam" id="3.40.640.10:FF:000003">
    <property type="entry name" value="Cysteine desulfurase IscS"/>
    <property type="match status" value="1"/>
</dbReference>
<evidence type="ECO:0000256" key="2">
    <source>
        <dbReference type="ARBA" id="ARBA00005151"/>
    </source>
</evidence>
<keyword evidence="6 13" id="KW-0001">2Fe-2S</keyword>
<dbReference type="Gene3D" id="3.90.1150.10">
    <property type="entry name" value="Aspartate Aminotransferase, domain 1"/>
    <property type="match status" value="1"/>
</dbReference>
<keyword evidence="8 13" id="KW-0663">Pyridoxal phosphate</keyword>
<evidence type="ECO:0000259" key="15">
    <source>
        <dbReference type="Pfam" id="PF00266"/>
    </source>
</evidence>
<comment type="cofactor">
    <cofactor evidence="1 13 14">
        <name>pyridoxal 5'-phosphate</name>
        <dbReference type="ChEBI" id="CHEBI:597326"/>
    </cofactor>
</comment>
<dbReference type="EMBL" id="JAODIM010000038">
    <property type="protein sequence ID" value="MCU5777318.1"/>
    <property type="molecule type" value="Genomic_DNA"/>
</dbReference>
<dbReference type="NCBIfam" id="TIGR02006">
    <property type="entry name" value="IscS"/>
    <property type="match status" value="1"/>
</dbReference>
<dbReference type="PROSITE" id="PS00595">
    <property type="entry name" value="AA_TRANSFER_CLASS_5"/>
    <property type="match status" value="1"/>
</dbReference>
<proteinExistence type="inferred from homology"/>
<evidence type="ECO:0000256" key="11">
    <source>
        <dbReference type="ARBA" id="ARBA00050776"/>
    </source>
</evidence>
<dbReference type="RefSeq" id="WP_267143263.1">
    <property type="nucleotide sequence ID" value="NZ_JAODIL010000076.1"/>
</dbReference>
<dbReference type="GO" id="GO:0051537">
    <property type="term" value="F:2 iron, 2 sulfur cluster binding"/>
    <property type="evidence" value="ECO:0007669"/>
    <property type="project" value="UniProtKB-UniRule"/>
</dbReference>
<dbReference type="GO" id="GO:0046872">
    <property type="term" value="F:metal ion binding"/>
    <property type="evidence" value="ECO:0007669"/>
    <property type="project" value="UniProtKB-KW"/>
</dbReference>
<dbReference type="NCBIfam" id="NF010611">
    <property type="entry name" value="PRK14012.1"/>
    <property type="match status" value="1"/>
</dbReference>
<name>A0A9J6PKP2_9GAMM</name>
<dbReference type="AlphaFoldDB" id="A0A9J6PKP2"/>
<comment type="pathway">
    <text evidence="2 13">Cofactor biosynthesis; iron-sulfur cluster biosynthesis.</text>
</comment>
<protein>
    <recommendedName>
        <fullName evidence="12 13">Cysteine desulfurase IscS</fullName>
        <ecNumber evidence="4 13">2.8.1.7</ecNumber>
    </recommendedName>
</protein>
<evidence type="ECO:0000313" key="17">
    <source>
        <dbReference type="Proteomes" id="UP001064262"/>
    </source>
</evidence>
<keyword evidence="13" id="KW-0963">Cytoplasm</keyword>
<keyword evidence="5 13" id="KW-0808">Transferase</keyword>
<dbReference type="InterPro" id="IPR010240">
    <property type="entry name" value="Cys_deSase_IscS"/>
</dbReference>
<comment type="similarity">
    <text evidence="3 13">Belongs to the class-V pyridoxal-phosphate-dependent aminotransferase family. NifS/IscS subfamily.</text>
</comment>
<evidence type="ECO:0000256" key="12">
    <source>
        <dbReference type="ARBA" id="ARBA00072125"/>
    </source>
</evidence>
<dbReference type="InterPro" id="IPR015421">
    <property type="entry name" value="PyrdxlP-dep_Trfase_major"/>
</dbReference>
<evidence type="ECO:0000256" key="6">
    <source>
        <dbReference type="ARBA" id="ARBA00022714"/>
    </source>
</evidence>
<dbReference type="InterPro" id="IPR015424">
    <property type="entry name" value="PyrdxlP-dep_Trfase"/>
</dbReference>
<evidence type="ECO:0000256" key="9">
    <source>
        <dbReference type="ARBA" id="ARBA00023004"/>
    </source>
</evidence>
<dbReference type="GO" id="GO:0044571">
    <property type="term" value="P:[2Fe-2S] cluster assembly"/>
    <property type="evidence" value="ECO:0007669"/>
    <property type="project" value="UniProtKB-UniRule"/>
</dbReference>
<gene>
    <name evidence="13" type="primary">iscS</name>
    <name evidence="16" type="ORF">N5923_07425</name>
</gene>
<dbReference type="HAMAP" id="MF_00331">
    <property type="entry name" value="Cys_desulf_IscS"/>
    <property type="match status" value="1"/>
</dbReference>
<dbReference type="PANTHER" id="PTHR11601:SF34">
    <property type="entry name" value="CYSTEINE DESULFURASE"/>
    <property type="match status" value="1"/>
</dbReference>
<evidence type="ECO:0000256" key="8">
    <source>
        <dbReference type="ARBA" id="ARBA00022898"/>
    </source>
</evidence>
<feature type="binding site" evidence="13">
    <location>
        <position position="155"/>
    </location>
    <ligand>
        <name>pyridoxal 5'-phosphate</name>
        <dbReference type="ChEBI" id="CHEBI:597326"/>
    </ligand>
</feature>
<comment type="subunit">
    <text evidence="13">Homodimer. Forms a heterotetramer with IscU, interacts with other sulfur acceptors.</text>
</comment>
<feature type="active site" description="Cysteine persulfide intermediate" evidence="13">
    <location>
        <position position="328"/>
    </location>
</feature>
<reference evidence="16" key="1">
    <citation type="submission" date="2022-09" db="EMBL/GenBank/DDBJ databases">
        <title>Winslowiella arboricola sp. nov., isolated from bleeding cankers on broadleaf hosts.</title>
        <authorList>
            <person name="Brady C."/>
            <person name="Kaur S."/>
            <person name="Crampton B."/>
            <person name="Maddock D."/>
            <person name="Arnold D."/>
            <person name="Denman S."/>
        </authorList>
    </citation>
    <scope>NUCLEOTIDE SEQUENCE</scope>
    <source>
        <strain evidence="16">BAC 15a-03b</strain>
    </source>
</reference>
<dbReference type="InterPro" id="IPR016454">
    <property type="entry name" value="Cysteine_dSase"/>
</dbReference>
<evidence type="ECO:0000256" key="3">
    <source>
        <dbReference type="ARBA" id="ARBA00006490"/>
    </source>
</evidence>